<protein>
    <submittedName>
        <fullName evidence="1">Uncharacterized protein</fullName>
    </submittedName>
</protein>
<evidence type="ECO:0000313" key="2">
    <source>
        <dbReference type="Proteomes" id="UP001621418"/>
    </source>
</evidence>
<proteinExistence type="predicted"/>
<reference evidence="1 2" key="1">
    <citation type="submission" date="2022-10" db="EMBL/GenBank/DDBJ databases">
        <title>The complete genomes of actinobacterial strains from the NBC collection.</title>
        <authorList>
            <person name="Joergensen T.S."/>
            <person name="Alvarez Arevalo M."/>
            <person name="Sterndorff E.B."/>
            <person name="Faurdal D."/>
            <person name="Vuksanovic O."/>
            <person name="Mourched A.-S."/>
            <person name="Charusanti P."/>
            <person name="Shaw S."/>
            <person name="Blin K."/>
            <person name="Weber T."/>
        </authorList>
    </citation>
    <scope>NUCLEOTIDE SEQUENCE [LARGE SCALE GENOMIC DNA]</scope>
    <source>
        <strain evidence="1 2">NBC_01413</strain>
    </source>
</reference>
<keyword evidence="2" id="KW-1185">Reference proteome</keyword>
<dbReference type="InterPro" id="IPR016059">
    <property type="entry name" value="DNA_ligase_ATP-dep_CS"/>
</dbReference>
<dbReference type="SUPFAM" id="SSF56091">
    <property type="entry name" value="DNA ligase/mRNA capping enzyme, catalytic domain"/>
    <property type="match status" value="1"/>
</dbReference>
<dbReference type="Proteomes" id="UP001621418">
    <property type="component" value="Chromosome"/>
</dbReference>
<accession>A0ABZ1N2Y7</accession>
<gene>
    <name evidence="1" type="ORF">OG308_23820</name>
</gene>
<evidence type="ECO:0000313" key="1">
    <source>
        <dbReference type="EMBL" id="WTY34330.1"/>
    </source>
</evidence>
<sequence length="92" mass="10064">MGGIGFGVEVRRCWPSPDGHDSRQVAGAREMKWDGVRAIAHRTPTGISLWSRNLRERNNAEIMPMGCFVDEGDLVIDAIVNVNGFLDVGLLG</sequence>
<dbReference type="RefSeq" id="WP_405146613.1">
    <property type="nucleotide sequence ID" value="NZ_CP109527.1"/>
</dbReference>
<dbReference type="Gene3D" id="3.30.470.30">
    <property type="entry name" value="DNA ligase/mRNA capping enzyme"/>
    <property type="match status" value="1"/>
</dbReference>
<dbReference type="PROSITE" id="PS00697">
    <property type="entry name" value="DNA_LIGASE_A1"/>
    <property type="match status" value="1"/>
</dbReference>
<name>A0ABZ1N2Y7_9NOCA</name>
<organism evidence="1 2">
    <name type="scientific">Nocardia salmonicida</name>
    <dbReference type="NCBI Taxonomy" id="53431"/>
    <lineage>
        <taxon>Bacteria</taxon>
        <taxon>Bacillati</taxon>
        <taxon>Actinomycetota</taxon>
        <taxon>Actinomycetes</taxon>
        <taxon>Mycobacteriales</taxon>
        <taxon>Nocardiaceae</taxon>
        <taxon>Nocardia</taxon>
    </lineage>
</organism>
<dbReference type="EMBL" id="CP109527">
    <property type="protein sequence ID" value="WTY34330.1"/>
    <property type="molecule type" value="Genomic_DNA"/>
</dbReference>